<gene>
    <name evidence="1" type="ORF">FB470_004326</name>
</gene>
<reference evidence="1 2" key="1">
    <citation type="submission" date="2023-07" db="EMBL/GenBank/DDBJ databases">
        <title>Sequencing the genomes of 1000 actinobacteria strains.</title>
        <authorList>
            <person name="Klenk H.-P."/>
        </authorList>
    </citation>
    <scope>NUCLEOTIDE SEQUENCE [LARGE SCALE GENOMIC DNA]</scope>
    <source>
        <strain evidence="1 2">DSM 45805</strain>
    </source>
</reference>
<accession>A0ABU0EZV3</accession>
<keyword evidence="2" id="KW-1185">Reference proteome</keyword>
<comment type="caution">
    <text evidence="1">The sequence shown here is derived from an EMBL/GenBank/DDBJ whole genome shotgun (WGS) entry which is preliminary data.</text>
</comment>
<sequence length="41" mass="4215">MPSPSTVAPEGLVHRLSPTPLLMVATLCTGPTREPVAGMAQ</sequence>
<protein>
    <submittedName>
        <fullName evidence="1">Uncharacterized protein</fullName>
    </submittedName>
</protein>
<organism evidence="1 2">
    <name type="scientific">Amycolatopsis thermophila</name>
    <dbReference type="NCBI Taxonomy" id="206084"/>
    <lineage>
        <taxon>Bacteria</taxon>
        <taxon>Bacillati</taxon>
        <taxon>Actinomycetota</taxon>
        <taxon>Actinomycetes</taxon>
        <taxon>Pseudonocardiales</taxon>
        <taxon>Pseudonocardiaceae</taxon>
        <taxon>Amycolatopsis</taxon>
    </lineage>
</organism>
<name>A0ABU0EZV3_9PSEU</name>
<dbReference type="Proteomes" id="UP001229651">
    <property type="component" value="Unassembled WGS sequence"/>
</dbReference>
<dbReference type="RefSeq" id="WP_306994221.1">
    <property type="nucleotide sequence ID" value="NZ_JAUSUT010000001.1"/>
</dbReference>
<dbReference type="EMBL" id="JAUSUT010000001">
    <property type="protein sequence ID" value="MDQ0380332.1"/>
    <property type="molecule type" value="Genomic_DNA"/>
</dbReference>
<proteinExistence type="predicted"/>
<evidence type="ECO:0000313" key="2">
    <source>
        <dbReference type="Proteomes" id="UP001229651"/>
    </source>
</evidence>
<evidence type="ECO:0000313" key="1">
    <source>
        <dbReference type="EMBL" id="MDQ0380332.1"/>
    </source>
</evidence>